<dbReference type="GO" id="GO:0004386">
    <property type="term" value="F:helicase activity"/>
    <property type="evidence" value="ECO:0007669"/>
    <property type="project" value="UniProtKB-KW"/>
</dbReference>
<dbReference type="InterPro" id="IPR027417">
    <property type="entry name" value="P-loop_NTPase"/>
</dbReference>
<evidence type="ECO:0000256" key="3">
    <source>
        <dbReference type="ARBA" id="ARBA00022806"/>
    </source>
</evidence>
<organism evidence="5 6">
    <name type="scientific">Apolygus lucorum</name>
    <name type="common">Small green plant bug</name>
    <name type="synonym">Lygocoris lucorum</name>
    <dbReference type="NCBI Taxonomy" id="248454"/>
    <lineage>
        <taxon>Eukaryota</taxon>
        <taxon>Metazoa</taxon>
        <taxon>Ecdysozoa</taxon>
        <taxon>Arthropoda</taxon>
        <taxon>Hexapoda</taxon>
        <taxon>Insecta</taxon>
        <taxon>Pterygota</taxon>
        <taxon>Neoptera</taxon>
        <taxon>Paraneoptera</taxon>
        <taxon>Hemiptera</taxon>
        <taxon>Heteroptera</taxon>
        <taxon>Panheteroptera</taxon>
        <taxon>Cimicomorpha</taxon>
        <taxon>Miridae</taxon>
        <taxon>Mirini</taxon>
        <taxon>Apolygus</taxon>
    </lineage>
</organism>
<evidence type="ECO:0000256" key="1">
    <source>
        <dbReference type="ARBA" id="ARBA00022741"/>
    </source>
</evidence>
<evidence type="ECO:0000256" key="4">
    <source>
        <dbReference type="ARBA" id="ARBA00022840"/>
    </source>
</evidence>
<keyword evidence="4" id="KW-0067">ATP-binding</keyword>
<keyword evidence="2" id="KW-0378">Hydrolase</keyword>
<keyword evidence="3" id="KW-0347">Helicase</keyword>
<evidence type="ECO:0000313" key="6">
    <source>
        <dbReference type="Proteomes" id="UP000466442"/>
    </source>
</evidence>
<dbReference type="PANTHER" id="PTHR47961">
    <property type="entry name" value="DNA POLYMERASE THETA, PUTATIVE (AFU_ORTHOLOGUE AFUA_1G05260)-RELATED"/>
    <property type="match status" value="1"/>
</dbReference>
<sequence length="257" mass="28547">MEDEVVVREEAMSEGLVMAEVVLIKQEGLFGDEHVEEEVGNGKGDEDEVAEQAMIKQEEQIGDEHFEEKTTEDQMMGEIVLIKQEVLIEDEHVEEEDGSSRRVEDEGAEYPMIKQRRDSNTDPHGDVSDALLGSFGVQRSEEVPSPPMSGPSSLCFEDKLKLESWGLPQFILQKYLSKGMHSMFPWQLECLTSGNVLNGGNLVYSAPTSAGECFNEDQGGERGSSALKRSTNKLGHFYVSSFNIHDDEGKTMTSAPH</sequence>
<dbReference type="GO" id="GO:0005524">
    <property type="term" value="F:ATP binding"/>
    <property type="evidence" value="ECO:0007669"/>
    <property type="project" value="UniProtKB-KW"/>
</dbReference>
<dbReference type="PANTHER" id="PTHR47961:SF6">
    <property type="entry name" value="DNA-DIRECTED DNA POLYMERASE"/>
    <property type="match status" value="1"/>
</dbReference>
<dbReference type="Proteomes" id="UP000466442">
    <property type="component" value="Unassembled WGS sequence"/>
</dbReference>
<keyword evidence="1" id="KW-0547">Nucleotide-binding</keyword>
<proteinExistence type="predicted"/>
<name>A0A8S9XJZ1_APOLU</name>
<evidence type="ECO:0000256" key="2">
    <source>
        <dbReference type="ARBA" id="ARBA00022801"/>
    </source>
</evidence>
<reference evidence="5" key="1">
    <citation type="journal article" date="2021" name="Mol. Ecol. Resour.">
        <title>Apolygus lucorum genome provides insights into omnivorousness and mesophyll feeding.</title>
        <authorList>
            <person name="Liu Y."/>
            <person name="Liu H."/>
            <person name="Wang H."/>
            <person name="Huang T."/>
            <person name="Liu B."/>
            <person name="Yang B."/>
            <person name="Yin L."/>
            <person name="Li B."/>
            <person name="Zhang Y."/>
            <person name="Zhang S."/>
            <person name="Jiang F."/>
            <person name="Zhang X."/>
            <person name="Ren Y."/>
            <person name="Wang B."/>
            <person name="Wang S."/>
            <person name="Lu Y."/>
            <person name="Wu K."/>
            <person name="Fan W."/>
            <person name="Wang G."/>
        </authorList>
    </citation>
    <scope>NUCLEOTIDE SEQUENCE</scope>
    <source>
        <strain evidence="5">12Hb</strain>
    </source>
</reference>
<dbReference type="OrthoDB" id="2320933at2759"/>
<dbReference type="Gene3D" id="3.40.50.300">
    <property type="entry name" value="P-loop containing nucleotide triphosphate hydrolases"/>
    <property type="match status" value="1"/>
</dbReference>
<dbReference type="GO" id="GO:0016787">
    <property type="term" value="F:hydrolase activity"/>
    <property type="evidence" value="ECO:0007669"/>
    <property type="project" value="UniProtKB-KW"/>
</dbReference>
<dbReference type="EMBL" id="WIXP02000007">
    <property type="protein sequence ID" value="KAF6207905.1"/>
    <property type="molecule type" value="Genomic_DNA"/>
</dbReference>
<comment type="caution">
    <text evidence="5">The sequence shown here is derived from an EMBL/GenBank/DDBJ whole genome shotgun (WGS) entry which is preliminary data.</text>
</comment>
<dbReference type="AlphaFoldDB" id="A0A8S9XJZ1"/>
<accession>A0A8S9XJZ1</accession>
<protein>
    <submittedName>
        <fullName evidence="5">Uncharacterized protein</fullName>
    </submittedName>
</protein>
<evidence type="ECO:0000313" key="5">
    <source>
        <dbReference type="EMBL" id="KAF6207905.1"/>
    </source>
</evidence>
<keyword evidence="6" id="KW-1185">Reference proteome</keyword>
<dbReference type="InterPro" id="IPR050474">
    <property type="entry name" value="Hel308_SKI2-like"/>
</dbReference>
<gene>
    <name evidence="5" type="ORF">GE061_016354</name>
</gene>